<keyword evidence="15 18" id="KW-0496">Mitochondrion</keyword>
<keyword evidence="6" id="KW-0813">Transport</keyword>
<dbReference type="InterPro" id="IPR001750">
    <property type="entry name" value="ND/Mrp_TM"/>
</dbReference>
<keyword evidence="9 18" id="KW-0999">Mitochondrion inner membrane</keyword>
<feature type="transmembrane region" description="Helical" evidence="18">
    <location>
        <begin position="149"/>
        <end position="165"/>
    </location>
</feature>
<evidence type="ECO:0000256" key="6">
    <source>
        <dbReference type="ARBA" id="ARBA00022448"/>
    </source>
</evidence>
<evidence type="ECO:0000256" key="13">
    <source>
        <dbReference type="ARBA" id="ARBA00023027"/>
    </source>
</evidence>
<evidence type="ECO:0000259" key="19">
    <source>
        <dbReference type="Pfam" id="PF00361"/>
    </source>
</evidence>
<keyword evidence="10 18" id="KW-1278">Translocase</keyword>
<evidence type="ECO:0000256" key="10">
    <source>
        <dbReference type="ARBA" id="ARBA00022967"/>
    </source>
</evidence>
<evidence type="ECO:0000256" key="18">
    <source>
        <dbReference type="RuleBase" id="RU003403"/>
    </source>
</evidence>
<keyword evidence="11 18" id="KW-0249">Electron transport</keyword>
<comment type="catalytic activity">
    <reaction evidence="17 18">
        <text>a ubiquinone + NADH + 5 H(+)(in) = a ubiquinol + NAD(+) + 4 H(+)(out)</text>
        <dbReference type="Rhea" id="RHEA:29091"/>
        <dbReference type="Rhea" id="RHEA-COMP:9565"/>
        <dbReference type="Rhea" id="RHEA-COMP:9566"/>
        <dbReference type="ChEBI" id="CHEBI:15378"/>
        <dbReference type="ChEBI" id="CHEBI:16389"/>
        <dbReference type="ChEBI" id="CHEBI:17976"/>
        <dbReference type="ChEBI" id="CHEBI:57540"/>
        <dbReference type="ChEBI" id="CHEBI:57945"/>
        <dbReference type="EC" id="7.1.1.2"/>
    </reaction>
</comment>
<keyword evidence="13 18" id="KW-0520">NAD</keyword>
<evidence type="ECO:0000256" key="11">
    <source>
        <dbReference type="ARBA" id="ARBA00022982"/>
    </source>
</evidence>
<proteinExistence type="inferred from homology"/>
<feature type="transmembrane region" description="Helical" evidence="18">
    <location>
        <begin position="269"/>
        <end position="289"/>
    </location>
</feature>
<evidence type="ECO:0000256" key="2">
    <source>
        <dbReference type="ARBA" id="ARBA00004448"/>
    </source>
</evidence>
<dbReference type="InterPro" id="IPR050175">
    <property type="entry name" value="Complex_I_Subunit_2"/>
</dbReference>
<evidence type="ECO:0000256" key="16">
    <source>
        <dbReference type="ARBA" id="ARBA00023136"/>
    </source>
</evidence>
<keyword evidence="14 18" id="KW-0830">Ubiquinone</keyword>
<gene>
    <name evidence="20" type="primary">nad2</name>
</gene>
<dbReference type="GO" id="GO:0006120">
    <property type="term" value="P:mitochondrial electron transport, NADH to ubiquinone"/>
    <property type="evidence" value="ECO:0007669"/>
    <property type="project" value="InterPro"/>
</dbReference>
<dbReference type="Pfam" id="PF00361">
    <property type="entry name" value="Proton_antipo_M"/>
    <property type="match status" value="1"/>
</dbReference>
<dbReference type="GO" id="GO:0005743">
    <property type="term" value="C:mitochondrial inner membrane"/>
    <property type="evidence" value="ECO:0007669"/>
    <property type="project" value="UniProtKB-SubCell"/>
</dbReference>
<accession>A0A0S2MQA8</accession>
<dbReference type="AlphaFoldDB" id="A0A0S2MQA8"/>
<evidence type="ECO:0000256" key="12">
    <source>
        <dbReference type="ARBA" id="ARBA00022989"/>
    </source>
</evidence>
<name>A0A0S2MQA8_9CUCU</name>
<dbReference type="EC" id="7.1.1.2" evidence="4 18"/>
<feature type="transmembrane region" description="Helical" evidence="18">
    <location>
        <begin position="7"/>
        <end position="24"/>
    </location>
</feature>
<organism evidence="20">
    <name type="scientific">Propalticus sp. PRO01</name>
    <dbReference type="NCBI Taxonomy" id="1205574"/>
    <lineage>
        <taxon>Eukaryota</taxon>
        <taxon>Metazoa</taxon>
        <taxon>Ecdysozoa</taxon>
        <taxon>Arthropoda</taxon>
        <taxon>Hexapoda</taxon>
        <taxon>Insecta</taxon>
        <taxon>Pterygota</taxon>
        <taxon>Neoptera</taxon>
        <taxon>Endopterygota</taxon>
        <taxon>Coleoptera</taxon>
        <taxon>Polyphaga</taxon>
        <taxon>Cucujiformia</taxon>
        <taxon>Propalticidae</taxon>
        <taxon>Propalticus</taxon>
    </lineage>
</organism>
<evidence type="ECO:0000256" key="1">
    <source>
        <dbReference type="ARBA" id="ARBA00003257"/>
    </source>
</evidence>
<evidence type="ECO:0000256" key="4">
    <source>
        <dbReference type="ARBA" id="ARBA00012944"/>
    </source>
</evidence>
<feature type="transmembrane region" description="Helical" evidence="18">
    <location>
        <begin position="186"/>
        <end position="214"/>
    </location>
</feature>
<feature type="transmembrane region" description="Helical" evidence="18">
    <location>
        <begin position="309"/>
        <end position="334"/>
    </location>
</feature>
<feature type="domain" description="NADH:quinone oxidoreductase/Mrp antiporter transmembrane" evidence="19">
    <location>
        <begin position="25"/>
        <end position="284"/>
    </location>
</feature>
<geneLocation type="mitochondrion" evidence="20"/>
<dbReference type="PRINTS" id="PR01436">
    <property type="entry name" value="NADHDHGNASE2"/>
</dbReference>
<sequence>MIKFYKILFLNSLILGTLITITSFSWFSMWLGLEINLLSIIPLLSSYKNLYPAESAIKYFITQALASTIMIFSIMSMLKNYEIINNSYNLFTLMFNSSILLKMGSAPFHFWLPEIMEGLNWSNNLIILTWQKLAPMILCFYFMKMNNFYITAIISSSMISGIMGLNQQSIRKIMAFSSINHISWMLSSMFISSYIWLFYFLIYSIISISLINFFKKNNIFFIFQLFNVKNYWKIPNLMFSMIFLSLGGLPPFLGFFPKWLIIFLMIKKNLIFIAFILMIMTLISLFYYLRLMLPFLMNFHQEFLNTKIYKISFISWMMIFINLFGIIFTPSLLWF</sequence>
<evidence type="ECO:0000256" key="3">
    <source>
        <dbReference type="ARBA" id="ARBA00007012"/>
    </source>
</evidence>
<comment type="subcellular location">
    <subcellularLocation>
        <location evidence="2 18">Mitochondrion inner membrane</location>
        <topology evidence="2 18">Multi-pass membrane protein</topology>
    </subcellularLocation>
</comment>
<comment type="function">
    <text evidence="1">Core subunit of the mitochondrial membrane respiratory chain NADH dehydrogenase (Complex I) that is believed to belong to the minimal assembly required for catalysis. Complex I functions in the transfer of electrons from NADH to the respiratory chain. The immediate electron acceptor for the enzyme is believed to be ubiquinone.</text>
</comment>
<evidence type="ECO:0000256" key="9">
    <source>
        <dbReference type="ARBA" id="ARBA00022792"/>
    </source>
</evidence>
<dbReference type="PANTHER" id="PTHR46552">
    <property type="entry name" value="NADH-UBIQUINONE OXIDOREDUCTASE CHAIN 2"/>
    <property type="match status" value="1"/>
</dbReference>
<feature type="transmembrane region" description="Helical" evidence="18">
    <location>
        <begin position="59"/>
        <end position="78"/>
    </location>
</feature>
<evidence type="ECO:0000256" key="5">
    <source>
        <dbReference type="ARBA" id="ARBA00021008"/>
    </source>
</evidence>
<dbReference type="PANTHER" id="PTHR46552:SF1">
    <property type="entry name" value="NADH-UBIQUINONE OXIDOREDUCTASE CHAIN 2"/>
    <property type="match status" value="1"/>
</dbReference>
<feature type="transmembrane region" description="Helical" evidence="18">
    <location>
        <begin position="234"/>
        <end position="257"/>
    </location>
</feature>
<keyword evidence="16 18" id="KW-0472">Membrane</keyword>
<evidence type="ECO:0000313" key="20">
    <source>
        <dbReference type="EMBL" id="ALO76893.1"/>
    </source>
</evidence>
<dbReference type="EMBL" id="JX412792">
    <property type="protein sequence ID" value="ALO76893.1"/>
    <property type="molecule type" value="Genomic_DNA"/>
</dbReference>
<evidence type="ECO:0000256" key="7">
    <source>
        <dbReference type="ARBA" id="ARBA00022660"/>
    </source>
</evidence>
<keyword evidence="12 18" id="KW-1133">Transmembrane helix</keyword>
<evidence type="ECO:0000256" key="15">
    <source>
        <dbReference type="ARBA" id="ARBA00023128"/>
    </source>
</evidence>
<keyword evidence="7 18" id="KW-0679">Respiratory chain</keyword>
<comment type="similarity">
    <text evidence="3 18">Belongs to the complex I subunit 2 family.</text>
</comment>
<evidence type="ECO:0000256" key="8">
    <source>
        <dbReference type="ARBA" id="ARBA00022692"/>
    </source>
</evidence>
<evidence type="ECO:0000256" key="14">
    <source>
        <dbReference type="ARBA" id="ARBA00023075"/>
    </source>
</evidence>
<reference evidence="20" key="1">
    <citation type="submission" date="2012-06" db="EMBL/GenBank/DDBJ databases">
        <title>Mitogenomics of the Coleoptera under dense taxon sampling.</title>
        <authorList>
            <person name="Timmermans M.J.T.N."/>
            <person name="Lim J."/>
            <person name="Dodsworth S."/>
            <person name="Haran J."/>
            <person name="Ahrens D."/>
            <person name="Bocak L."/>
            <person name="London A."/>
            <person name="Culverwell L."/>
            <person name="Vogler A.P."/>
        </authorList>
    </citation>
    <scope>NUCLEOTIDE SEQUENCE</scope>
</reference>
<dbReference type="InterPro" id="IPR003917">
    <property type="entry name" value="NADH_UbQ_OxRdtase_chain2"/>
</dbReference>
<keyword evidence="8 18" id="KW-0812">Transmembrane</keyword>
<evidence type="ECO:0000256" key="17">
    <source>
        <dbReference type="ARBA" id="ARBA00049551"/>
    </source>
</evidence>
<comment type="function">
    <text evidence="18">Core subunit of the mitochondrial membrane respiratory chain NADH dehydrogenase (Complex I) which catalyzes electron transfer from NADH through the respiratory chain, using ubiquinone as an electron acceptor. Essential for the catalytic activity and assembly of complex I.</text>
</comment>
<protein>
    <recommendedName>
        <fullName evidence="5 18">NADH-ubiquinone oxidoreductase chain 2</fullName>
        <ecNumber evidence="4 18">7.1.1.2</ecNumber>
    </recommendedName>
</protein>
<feature type="transmembrane region" description="Helical" evidence="18">
    <location>
        <begin position="90"/>
        <end position="112"/>
    </location>
</feature>
<dbReference type="GO" id="GO:0008137">
    <property type="term" value="F:NADH dehydrogenase (ubiquinone) activity"/>
    <property type="evidence" value="ECO:0007669"/>
    <property type="project" value="UniProtKB-EC"/>
</dbReference>